<keyword evidence="2" id="KW-1185">Reference proteome</keyword>
<dbReference type="STRING" id="1356854.N007_05320"/>
<accession>A0A9E7CXJ0</accession>
<dbReference type="Proteomes" id="UP000829401">
    <property type="component" value="Chromosome"/>
</dbReference>
<organism evidence="1 2">
    <name type="scientific">Alicyclobacillus acidoterrestris (strain ATCC 49025 / DSM 3922 / CIP 106132 / NCIMB 13137 / GD3B)</name>
    <dbReference type="NCBI Taxonomy" id="1356854"/>
    <lineage>
        <taxon>Bacteria</taxon>
        <taxon>Bacillati</taxon>
        <taxon>Bacillota</taxon>
        <taxon>Bacilli</taxon>
        <taxon>Bacillales</taxon>
        <taxon>Alicyclobacillaceae</taxon>
        <taxon>Alicyclobacillus</taxon>
    </lineage>
</organism>
<dbReference type="KEGG" id="aaco:K1I37_15130"/>
<sequence length="95" mass="11405">MYKPQLGETVWFVFRLDDDYEIKLYGTVTVKNLIDKFNRYYEYGISTDDGEYYVTSEMIYRTRAELLRRDLKQAMDNLDNIESTIAYLESELTNE</sequence>
<protein>
    <submittedName>
        <fullName evidence="1">Uncharacterized protein</fullName>
    </submittedName>
</protein>
<reference evidence="2" key="1">
    <citation type="journal article" date="2022" name="G3 (Bethesda)">
        <title>Unveiling the complete genome sequence of Alicyclobacillus acidoterrestris DSM 3922T, a taint-producing strain.</title>
        <authorList>
            <person name="Leonardo I.C."/>
            <person name="Barreto Crespo M.T."/>
            <person name="Gaspar F.B."/>
        </authorList>
    </citation>
    <scope>NUCLEOTIDE SEQUENCE [LARGE SCALE GENOMIC DNA]</scope>
    <source>
        <strain evidence="2">DSM 3922</strain>
    </source>
</reference>
<evidence type="ECO:0000313" key="2">
    <source>
        <dbReference type="Proteomes" id="UP000829401"/>
    </source>
</evidence>
<gene>
    <name evidence="1" type="ORF">K1I37_15130</name>
</gene>
<dbReference type="RefSeq" id="WP_021296107.1">
    <property type="nucleotide sequence ID" value="NZ_AURB01000124.1"/>
</dbReference>
<accession>T0DDE1</accession>
<proteinExistence type="predicted"/>
<dbReference type="AlphaFoldDB" id="T0DDE1"/>
<evidence type="ECO:0000313" key="1">
    <source>
        <dbReference type="EMBL" id="UNO48006.1"/>
    </source>
</evidence>
<name>T0DDE1_ALIAG</name>
<dbReference type="EMBL" id="CP080467">
    <property type="protein sequence ID" value="UNO48006.1"/>
    <property type="molecule type" value="Genomic_DNA"/>
</dbReference>